<gene>
    <name evidence="3" type="ORF">MVLG_05655</name>
</gene>
<keyword evidence="2" id="KW-0812">Transmembrane</keyword>
<protein>
    <submittedName>
        <fullName evidence="3 4">Uncharacterized protein</fullName>
    </submittedName>
</protein>
<evidence type="ECO:0000313" key="4">
    <source>
        <dbReference type="EnsemblFungi" id="MVLG_05655T0"/>
    </source>
</evidence>
<evidence type="ECO:0000256" key="1">
    <source>
        <dbReference type="SAM" id="MobiDB-lite"/>
    </source>
</evidence>
<keyword evidence="2" id="KW-0472">Membrane</keyword>
<reference evidence="5" key="1">
    <citation type="submission" date="2010-11" db="EMBL/GenBank/DDBJ databases">
        <title>The genome sequence of Microbotryum violaceum strain p1A1 Lamole.</title>
        <authorList>
            <person name="Cuomo C."/>
            <person name="Perlin M."/>
            <person name="Young S.K."/>
            <person name="Zeng Q."/>
            <person name="Gargeya S."/>
            <person name="Alvarado L."/>
            <person name="Berlin A."/>
            <person name="Chapman S.B."/>
            <person name="Chen Z."/>
            <person name="Freedman E."/>
            <person name="Gellesch M."/>
            <person name="Goldberg J."/>
            <person name="Griggs A."/>
            <person name="Gujja S."/>
            <person name="Heilman E."/>
            <person name="Heiman D."/>
            <person name="Howarth C."/>
            <person name="Mehta T."/>
            <person name="Neiman D."/>
            <person name="Pearson M."/>
            <person name="Roberts A."/>
            <person name="Saif S."/>
            <person name="Shea T."/>
            <person name="Shenoy N."/>
            <person name="Sisk P."/>
            <person name="Stolte C."/>
            <person name="Sykes S."/>
            <person name="White J."/>
            <person name="Yandava C."/>
            <person name="Haas B."/>
            <person name="Nusbaum C."/>
            <person name="Birren B."/>
        </authorList>
    </citation>
    <scope>NUCLEOTIDE SEQUENCE [LARGE SCALE GENOMIC DNA]</scope>
    <source>
        <strain evidence="5">p1A1 Lamole</strain>
    </source>
</reference>
<evidence type="ECO:0000313" key="3">
    <source>
        <dbReference type="EMBL" id="KDE03901.1"/>
    </source>
</evidence>
<proteinExistence type="predicted"/>
<keyword evidence="5" id="KW-1185">Reference proteome</keyword>
<dbReference type="EMBL" id="AEIJ01000598">
    <property type="status" value="NOT_ANNOTATED_CDS"/>
    <property type="molecule type" value="Genomic_DNA"/>
</dbReference>
<dbReference type="PANTHER" id="PTHR39605:SF1">
    <property type="entry name" value="MAJOR FACILITATOR SUPERFAMILY (MFS) PROFILE DOMAIN-CONTAINING PROTEIN"/>
    <property type="match status" value="1"/>
</dbReference>
<feature type="transmembrane region" description="Helical" evidence="2">
    <location>
        <begin position="160"/>
        <end position="180"/>
    </location>
</feature>
<reference evidence="3 5" key="3">
    <citation type="journal article" date="2015" name="BMC Genomics">
        <title>Sex and parasites: genomic and transcriptomic analysis of Microbotryum lychnidis-dioicae, the biotrophic and plant-castrating anther smut fungus.</title>
        <authorList>
            <person name="Perlin M.H."/>
            <person name="Amselem J."/>
            <person name="Fontanillas E."/>
            <person name="Toh S.S."/>
            <person name="Chen Z."/>
            <person name="Goldberg J."/>
            <person name="Duplessis S."/>
            <person name="Henrissat B."/>
            <person name="Young S."/>
            <person name="Zeng Q."/>
            <person name="Aguileta G."/>
            <person name="Petit E."/>
            <person name="Badouin H."/>
            <person name="Andrews J."/>
            <person name="Razeeq D."/>
            <person name="Gabaldon T."/>
            <person name="Quesneville H."/>
            <person name="Giraud T."/>
            <person name="Hood M.E."/>
            <person name="Schultz D.J."/>
            <person name="Cuomo C.A."/>
        </authorList>
    </citation>
    <scope>NUCLEOTIDE SEQUENCE [LARGE SCALE GENOMIC DNA]</scope>
    <source>
        <strain evidence="5">p1A1 Lamole</strain>
        <strain evidence="3">P1A1 Lamole</strain>
    </source>
</reference>
<feature type="transmembrane region" description="Helical" evidence="2">
    <location>
        <begin position="134"/>
        <end position="153"/>
    </location>
</feature>
<dbReference type="AlphaFoldDB" id="U5HEW6"/>
<feature type="region of interest" description="Disordered" evidence="1">
    <location>
        <begin position="189"/>
        <end position="210"/>
    </location>
</feature>
<dbReference type="HOGENOM" id="CLU_116826_0_0_1"/>
<evidence type="ECO:0000313" key="5">
    <source>
        <dbReference type="Proteomes" id="UP000017200"/>
    </source>
</evidence>
<dbReference type="OrthoDB" id="2550114at2759"/>
<evidence type="ECO:0000256" key="2">
    <source>
        <dbReference type="SAM" id="Phobius"/>
    </source>
</evidence>
<dbReference type="EnsemblFungi" id="MVLG_05655T0">
    <property type="protein sequence ID" value="MVLG_05655T0"/>
    <property type="gene ID" value="MVLG_05655"/>
</dbReference>
<dbReference type="Proteomes" id="UP000017200">
    <property type="component" value="Unassembled WGS sequence"/>
</dbReference>
<dbReference type="EMBL" id="GL541722">
    <property type="protein sequence ID" value="KDE03901.1"/>
    <property type="molecule type" value="Genomic_DNA"/>
</dbReference>
<reference evidence="4" key="4">
    <citation type="submission" date="2015-06" db="UniProtKB">
        <authorList>
            <consortium name="EnsemblFungi"/>
        </authorList>
    </citation>
    <scope>IDENTIFICATION</scope>
</reference>
<dbReference type="PANTHER" id="PTHR39605">
    <property type="entry name" value="MAJOR FACILITATOR SUPERFAMILY (MFS) PROFILE DOMAIN-CONTAINING PROTEIN"/>
    <property type="match status" value="1"/>
</dbReference>
<reference evidence="3" key="2">
    <citation type="submission" date="2010-11" db="EMBL/GenBank/DDBJ databases">
        <authorList>
            <consortium name="The Broad Institute Genome Sequencing Platform"/>
            <person name="Earl A."/>
            <person name="Ward D."/>
            <person name="Feldgarden M."/>
            <person name="Gevers D."/>
            <person name="Butler R."/>
            <person name="Young S.K."/>
            <person name="Zeng Q."/>
            <person name="Gargeya S."/>
            <person name="Fitzgerald M."/>
            <person name="Haas B."/>
            <person name="Abouelleil A."/>
            <person name="Alvarado L."/>
            <person name="Arachchi H.M."/>
            <person name="Berlin A."/>
            <person name="Brown A."/>
            <person name="Chapman S.B."/>
            <person name="Chen Z."/>
            <person name="Dunbar C."/>
            <person name="Freedman E."/>
            <person name="Gearin G."/>
            <person name="Gellesch M."/>
            <person name="Goldberg J."/>
            <person name="Griggs A."/>
            <person name="Gujja S."/>
            <person name="Heilman E."/>
            <person name="Heiman D."/>
            <person name="Howarth C."/>
            <person name="Larson L."/>
            <person name="Lui A."/>
            <person name="MacDonald P.J.P."/>
            <person name="Mehta T."/>
            <person name="Montmayeur A."/>
            <person name="Murphy C."/>
            <person name="Neiman D."/>
            <person name="Pearson M."/>
            <person name="Priest M."/>
            <person name="Roberts A."/>
            <person name="Saif S."/>
            <person name="Shea T."/>
            <person name="Shenoy N."/>
            <person name="Sisk P."/>
            <person name="Stolte C."/>
            <person name="Sykes S."/>
            <person name="White J."/>
            <person name="Yandava C."/>
            <person name="Wortman J."/>
            <person name="Nusbaum C."/>
            <person name="Birren B."/>
        </authorList>
    </citation>
    <scope>NUCLEOTIDE SEQUENCE</scope>
    <source>
        <strain evidence="3">P1A1 Lamole</strain>
    </source>
</reference>
<dbReference type="OMA" id="WYAYASS"/>
<sequence length="210" mass="22303">MSIAPDHTDSSVTDPSSLISPFVEKDAQATIRTGVHVSWSAASAAWLSILGIPLIFFPRILSIVFAKALTTNTVTDEVETEVIRQLNPLERSMAGLAGMTLLALASLLLIQTGALPLTSSLSASASIIESNSLAPFRSPTIFVGVLFLSAIAYETYYGLGMYLVAGPSAGLGLWGVWALLFAHEGRVNRVGGSSKDSRSDMKKKMDSKNL</sequence>
<organism evidence="3">
    <name type="scientific">Microbotryum lychnidis-dioicae (strain p1A1 Lamole / MvSl-1064)</name>
    <name type="common">Anther smut fungus</name>
    <dbReference type="NCBI Taxonomy" id="683840"/>
    <lineage>
        <taxon>Eukaryota</taxon>
        <taxon>Fungi</taxon>
        <taxon>Dikarya</taxon>
        <taxon>Basidiomycota</taxon>
        <taxon>Pucciniomycotina</taxon>
        <taxon>Microbotryomycetes</taxon>
        <taxon>Microbotryales</taxon>
        <taxon>Microbotryaceae</taxon>
        <taxon>Microbotryum</taxon>
    </lineage>
</organism>
<feature type="compositionally biased region" description="Basic and acidic residues" evidence="1">
    <location>
        <begin position="195"/>
        <end position="210"/>
    </location>
</feature>
<feature type="transmembrane region" description="Helical" evidence="2">
    <location>
        <begin position="37"/>
        <end position="57"/>
    </location>
</feature>
<dbReference type="InParanoid" id="U5HEW6"/>
<dbReference type="STRING" id="683840.U5HEW6"/>
<feature type="transmembrane region" description="Helical" evidence="2">
    <location>
        <begin position="93"/>
        <end position="114"/>
    </location>
</feature>
<keyword evidence="2" id="KW-1133">Transmembrane helix</keyword>
<accession>U5HEW6</accession>
<name>U5HEW6_USTV1</name>